<dbReference type="Proteomes" id="UP001358614">
    <property type="component" value="Chromosome 1"/>
</dbReference>
<feature type="chain" id="PRO_5044027928" description="Peptidase A1 domain-containing protein" evidence="1">
    <location>
        <begin position="21"/>
        <end position="293"/>
    </location>
</feature>
<name>A0AAX4KFJ3_9TREE</name>
<evidence type="ECO:0000313" key="2">
    <source>
        <dbReference type="EMBL" id="WWD04320.1"/>
    </source>
</evidence>
<sequence>MIKSCLLSFFALLFLVCTLAQTTTVQDHRLVGPRAAPSAVPRRRSERDLYVNNRRSGRGLPFKRSLCSTNAECLRKGLPLLKPVRRATGTRALRPRQSDSPEVYSGGIQVFNSDGNSIGYISKNINPDGGYDLTTSPYEAVSLLFSQDGSDPFTITISSNDRQAGYPYLGGAFNDQSSNIGSGSSAFALLSGISKEISGTAQPDDEGLENTRGLYGGQETAIFLYNPATQAITGRWTNTDSSKQDTIFFYGSGQNYGFGMIAQSDYQAFTQDFDSASPQIVTFKYVTLPSPEV</sequence>
<evidence type="ECO:0000313" key="3">
    <source>
        <dbReference type="Proteomes" id="UP001358614"/>
    </source>
</evidence>
<gene>
    <name evidence="2" type="ORF">V865_002389</name>
</gene>
<reference evidence="2 3" key="1">
    <citation type="submission" date="2024-01" db="EMBL/GenBank/DDBJ databases">
        <title>Comparative genomics of Cryptococcus and Kwoniella reveals pathogenesis evolution and contrasting modes of karyotype evolution via chromosome fusion or intercentromeric recombination.</title>
        <authorList>
            <person name="Coelho M.A."/>
            <person name="David-Palma M."/>
            <person name="Shea T."/>
            <person name="Bowers K."/>
            <person name="McGinley-Smith S."/>
            <person name="Mohammad A.W."/>
            <person name="Gnirke A."/>
            <person name="Yurkov A.M."/>
            <person name="Nowrousian M."/>
            <person name="Sun S."/>
            <person name="Cuomo C.A."/>
            <person name="Heitman J."/>
        </authorList>
    </citation>
    <scope>NUCLEOTIDE SEQUENCE [LARGE SCALE GENOMIC DNA]</scope>
    <source>
        <strain evidence="2 3">PYCC6329</strain>
    </source>
</reference>
<evidence type="ECO:0000256" key="1">
    <source>
        <dbReference type="SAM" id="SignalP"/>
    </source>
</evidence>
<proteinExistence type="predicted"/>
<organism evidence="2 3">
    <name type="scientific">Kwoniella europaea PYCC6329</name>
    <dbReference type="NCBI Taxonomy" id="1423913"/>
    <lineage>
        <taxon>Eukaryota</taxon>
        <taxon>Fungi</taxon>
        <taxon>Dikarya</taxon>
        <taxon>Basidiomycota</taxon>
        <taxon>Agaricomycotina</taxon>
        <taxon>Tremellomycetes</taxon>
        <taxon>Tremellales</taxon>
        <taxon>Cryptococcaceae</taxon>
        <taxon>Kwoniella</taxon>
    </lineage>
</organism>
<accession>A0AAX4KFJ3</accession>
<dbReference type="KEGG" id="ker:91101193"/>
<dbReference type="EMBL" id="CP144089">
    <property type="protein sequence ID" value="WWD04320.1"/>
    <property type="molecule type" value="Genomic_DNA"/>
</dbReference>
<dbReference type="AlphaFoldDB" id="A0AAX4KFJ3"/>
<dbReference type="RefSeq" id="XP_066082287.1">
    <property type="nucleotide sequence ID" value="XM_066226190.1"/>
</dbReference>
<protein>
    <recommendedName>
        <fullName evidence="4">Peptidase A1 domain-containing protein</fullName>
    </recommendedName>
</protein>
<keyword evidence="3" id="KW-1185">Reference proteome</keyword>
<dbReference type="GeneID" id="91101193"/>
<keyword evidence="1" id="KW-0732">Signal</keyword>
<evidence type="ECO:0008006" key="4">
    <source>
        <dbReference type="Google" id="ProtNLM"/>
    </source>
</evidence>
<feature type="signal peptide" evidence="1">
    <location>
        <begin position="1"/>
        <end position="20"/>
    </location>
</feature>